<gene>
    <name evidence="2" type="ORF">GKR67_01700</name>
</gene>
<dbReference type="AlphaFoldDB" id="A0AAW9V6Q2"/>
<proteinExistence type="predicted"/>
<protein>
    <submittedName>
        <fullName evidence="2">Replication initiation protein</fullName>
    </submittedName>
</protein>
<accession>A0AAW9V6Q2</accession>
<dbReference type="InterPro" id="IPR003491">
    <property type="entry name" value="REP-like_C"/>
</dbReference>
<evidence type="ECO:0000259" key="1">
    <source>
        <dbReference type="Pfam" id="PF02486"/>
    </source>
</evidence>
<reference evidence="2 3" key="1">
    <citation type="submission" date="2019-10" db="EMBL/GenBank/DDBJ databases">
        <title>Comparative genomic analysis of Providencia.</title>
        <authorList>
            <person name="Yuan C."/>
            <person name="Wei Y."/>
            <person name="Yin Z."/>
        </authorList>
    </citation>
    <scope>NUCLEOTIDE SEQUENCE [LARGE SCALE GENOMIC DNA]</scope>
    <source>
        <strain evidence="3">wls1934</strain>
    </source>
</reference>
<sequence length="375" mass="42611">MTQSSSRPVFIDYLAFSAPISVMKDVHTFQEKGFEWRKFQYLPSYRHYQSEPRYACLPEFQGIPELPSNTMTDEQLNQYETDLIECYFSRLKTWISSVFGLVMSVPRGKGGFAYQDSALLYSDEGGSDHCGVIFWGGNRDTFYVQISGLGCAHVFSGTTPQKIHKWLKHLDIFTLKRLDLATDDYDGIFTCQAALRDYRFDAFYGGAGPKPKLDTANGIDANGCVTKEIVNIGSRQSRVYWRIYNKALEQKVSGIWYRSEVELKGVSIDTLLNTAGIYTGLCDYAAQINPTAPTSIPTLFVRKAIDSIEAKVRWLRKQASATLAKVFHFHEGDALKILSMIIREEHLEDLNLRFDIPPIYQTLMSEKLKLGQTPF</sequence>
<dbReference type="Proteomes" id="UP000449944">
    <property type="component" value="Unassembled WGS sequence"/>
</dbReference>
<evidence type="ECO:0000313" key="3">
    <source>
        <dbReference type="Proteomes" id="UP000449944"/>
    </source>
</evidence>
<organism evidence="2 3">
    <name type="scientific">Providencia alcalifaciens</name>
    <dbReference type="NCBI Taxonomy" id="126385"/>
    <lineage>
        <taxon>Bacteria</taxon>
        <taxon>Pseudomonadati</taxon>
        <taxon>Pseudomonadota</taxon>
        <taxon>Gammaproteobacteria</taxon>
        <taxon>Enterobacterales</taxon>
        <taxon>Morganellaceae</taxon>
        <taxon>Providencia</taxon>
    </lineage>
</organism>
<dbReference type="EMBL" id="WLUB01000005">
    <property type="protein sequence ID" value="MTC33345.1"/>
    <property type="molecule type" value="Genomic_DNA"/>
</dbReference>
<feature type="domain" description="Replication initiation protein-like C-terminal" evidence="1">
    <location>
        <begin position="174"/>
        <end position="342"/>
    </location>
</feature>
<dbReference type="Pfam" id="PF02486">
    <property type="entry name" value="Rep_trans"/>
    <property type="match status" value="1"/>
</dbReference>
<comment type="caution">
    <text evidence="2">The sequence shown here is derived from an EMBL/GenBank/DDBJ whole genome shotgun (WGS) entry which is preliminary data.</text>
</comment>
<name>A0AAW9V6Q2_9GAMM</name>
<evidence type="ECO:0000313" key="2">
    <source>
        <dbReference type="EMBL" id="MTC33345.1"/>
    </source>
</evidence>